<sequence length="85" mass="9558">MNTPGTAREHPQEWQPGEVVKDARTGRVGVVMDRLGSLYQVRPLNGGREWDVHPRHMVTAIQSDALSSRLAELNHRSSNSLGRTW</sequence>
<gene>
    <name evidence="2" type="ORF">D8771_32620</name>
</gene>
<proteinExistence type="predicted"/>
<feature type="region of interest" description="Disordered" evidence="1">
    <location>
        <begin position="1"/>
        <end position="21"/>
    </location>
</feature>
<organism evidence="2 3">
    <name type="scientific">Streptomyces albus</name>
    <dbReference type="NCBI Taxonomy" id="1888"/>
    <lineage>
        <taxon>Bacteria</taxon>
        <taxon>Bacillati</taxon>
        <taxon>Actinomycetota</taxon>
        <taxon>Actinomycetes</taxon>
        <taxon>Kitasatosporales</taxon>
        <taxon>Streptomycetaceae</taxon>
        <taxon>Streptomyces</taxon>
    </lineage>
</organism>
<protein>
    <submittedName>
        <fullName evidence="2">Uncharacterized protein</fullName>
    </submittedName>
</protein>
<name>A0A8H1L2S4_9ACTN</name>
<dbReference type="EMBL" id="RCIY01000114">
    <property type="protein sequence ID" value="TGG75965.1"/>
    <property type="molecule type" value="Genomic_DNA"/>
</dbReference>
<dbReference type="AlphaFoldDB" id="A0A8H1L2S4"/>
<evidence type="ECO:0000313" key="3">
    <source>
        <dbReference type="Proteomes" id="UP000298111"/>
    </source>
</evidence>
<evidence type="ECO:0000256" key="1">
    <source>
        <dbReference type="SAM" id="MobiDB-lite"/>
    </source>
</evidence>
<reference evidence="2 3" key="1">
    <citation type="submission" date="2018-10" db="EMBL/GenBank/DDBJ databases">
        <title>Isolation of pseudouridimycin from Streptomyces albus DSM 40763.</title>
        <authorList>
            <person name="Rosenqvist P."/>
            <person name="Metsae-Ketelae M."/>
            <person name="Virta P."/>
        </authorList>
    </citation>
    <scope>NUCLEOTIDE SEQUENCE [LARGE SCALE GENOMIC DNA]</scope>
    <source>
        <strain evidence="2 3">DSM 40763</strain>
    </source>
</reference>
<comment type="caution">
    <text evidence="2">The sequence shown here is derived from an EMBL/GenBank/DDBJ whole genome shotgun (WGS) entry which is preliminary data.</text>
</comment>
<accession>A0A8H1L2S4</accession>
<dbReference type="Proteomes" id="UP000298111">
    <property type="component" value="Unassembled WGS sequence"/>
</dbReference>
<evidence type="ECO:0000313" key="2">
    <source>
        <dbReference type="EMBL" id="TGG75965.1"/>
    </source>
</evidence>